<dbReference type="EMBL" id="CAKMTQ010000015">
    <property type="protein sequence ID" value="CAH1528885.1"/>
    <property type="molecule type" value="Genomic_DNA"/>
</dbReference>
<organism evidence="1 2">
    <name type="scientific">Vibrio owensii</name>
    <dbReference type="NCBI Taxonomy" id="696485"/>
    <lineage>
        <taxon>Bacteria</taxon>
        <taxon>Pseudomonadati</taxon>
        <taxon>Pseudomonadota</taxon>
        <taxon>Gammaproteobacteria</taxon>
        <taxon>Vibrionales</taxon>
        <taxon>Vibrionaceae</taxon>
        <taxon>Vibrio</taxon>
    </lineage>
</organism>
<proteinExistence type="predicted"/>
<dbReference type="Proteomes" id="UP001295420">
    <property type="component" value="Unassembled WGS sequence"/>
</dbReference>
<reference evidence="1" key="1">
    <citation type="submission" date="2022-01" db="EMBL/GenBank/DDBJ databases">
        <authorList>
            <person name="Lagorce A."/>
        </authorList>
    </citation>
    <scope>NUCLEOTIDE SEQUENCE</scope>
    <source>
        <strain evidence="1">Th15_F1_D04</strain>
    </source>
</reference>
<dbReference type="AlphaFoldDB" id="A0AAU9Q7D1"/>
<protein>
    <submittedName>
        <fullName evidence="1">Uncharacterized protein</fullName>
    </submittedName>
</protein>
<accession>A0AAU9Q7D1</accession>
<comment type="caution">
    <text evidence="1">The sequence shown here is derived from an EMBL/GenBank/DDBJ whole genome shotgun (WGS) entry which is preliminary data.</text>
</comment>
<dbReference type="RefSeq" id="WP_409931048.1">
    <property type="nucleotide sequence ID" value="NZ_CAKMTQ010000015.1"/>
</dbReference>
<gene>
    <name evidence="1" type="ORF">THF1D04_220068</name>
</gene>
<sequence length="319" mass="36859">MTLASIEHHLTNAFNNAELYLDDDNVLILLAAQDLNSLSALAQKLQVTESQLLSWLDSERPDISLEISQQLEGMTVEDHYIDTLTILAIGGLKALEQWQMLTNSLIEDACQHNLFDLAPMLMEEDQRSLCEQILAALLNAGMTFPLDTNTIIENNHYTVVFSKIFEEIISLHNYYQEFFEAVAEKPGFELDYFHDWEEILVELAVYHALEEDLQIYPNLEQFKHDTKLKVYAYINALKCHAAQHRLPLRAELLYLLDKNPKDLYDYTEAEMMGLFPPRIHPDIYVNEMIESQRLLHKVLPALCLKCGMTEEELRNLAKE</sequence>
<evidence type="ECO:0000313" key="2">
    <source>
        <dbReference type="Proteomes" id="UP001295420"/>
    </source>
</evidence>
<name>A0AAU9Q7D1_9VIBR</name>
<evidence type="ECO:0000313" key="1">
    <source>
        <dbReference type="EMBL" id="CAH1528885.1"/>
    </source>
</evidence>